<name>A0A8H6SCU2_9AGAR</name>
<feature type="transmembrane region" description="Helical" evidence="2">
    <location>
        <begin position="424"/>
        <end position="446"/>
    </location>
</feature>
<organism evidence="3 4">
    <name type="scientific">Mycena indigotica</name>
    <dbReference type="NCBI Taxonomy" id="2126181"/>
    <lineage>
        <taxon>Eukaryota</taxon>
        <taxon>Fungi</taxon>
        <taxon>Dikarya</taxon>
        <taxon>Basidiomycota</taxon>
        <taxon>Agaricomycotina</taxon>
        <taxon>Agaricomycetes</taxon>
        <taxon>Agaricomycetidae</taxon>
        <taxon>Agaricales</taxon>
        <taxon>Marasmiineae</taxon>
        <taxon>Mycenaceae</taxon>
        <taxon>Mycena</taxon>
    </lineage>
</organism>
<evidence type="ECO:0000256" key="2">
    <source>
        <dbReference type="SAM" id="Phobius"/>
    </source>
</evidence>
<dbReference type="EMBL" id="JACAZF010000008">
    <property type="protein sequence ID" value="KAF7297185.1"/>
    <property type="molecule type" value="Genomic_DNA"/>
</dbReference>
<feature type="transmembrane region" description="Helical" evidence="2">
    <location>
        <begin position="318"/>
        <end position="340"/>
    </location>
</feature>
<feature type="transmembrane region" description="Helical" evidence="2">
    <location>
        <begin position="219"/>
        <end position="240"/>
    </location>
</feature>
<accession>A0A8H6SCU2</accession>
<dbReference type="InterPro" id="IPR040410">
    <property type="entry name" value="UPF0658_Golgi"/>
</dbReference>
<evidence type="ECO:0000313" key="3">
    <source>
        <dbReference type="EMBL" id="KAF7297185.1"/>
    </source>
</evidence>
<keyword evidence="4" id="KW-1185">Reference proteome</keyword>
<reference evidence="3" key="1">
    <citation type="submission" date="2020-05" db="EMBL/GenBank/DDBJ databases">
        <title>Mycena genomes resolve the evolution of fungal bioluminescence.</title>
        <authorList>
            <person name="Tsai I.J."/>
        </authorList>
    </citation>
    <scope>NUCLEOTIDE SEQUENCE</scope>
    <source>
        <strain evidence="3">171206Taipei</strain>
    </source>
</reference>
<proteinExistence type="predicted"/>
<feature type="region of interest" description="Disordered" evidence="1">
    <location>
        <begin position="502"/>
        <end position="542"/>
    </location>
</feature>
<keyword evidence="2" id="KW-1133">Transmembrane helix</keyword>
<dbReference type="AlphaFoldDB" id="A0A8H6SCU2"/>
<keyword evidence="2" id="KW-0812">Transmembrane</keyword>
<evidence type="ECO:0000313" key="4">
    <source>
        <dbReference type="Proteomes" id="UP000636479"/>
    </source>
</evidence>
<feature type="transmembrane region" description="Helical" evidence="2">
    <location>
        <begin position="277"/>
        <end position="298"/>
    </location>
</feature>
<dbReference type="Proteomes" id="UP000636479">
    <property type="component" value="Unassembled WGS sequence"/>
</dbReference>
<protein>
    <submittedName>
        <fullName evidence="3">Uncharacterized protein</fullName>
    </submittedName>
</protein>
<sequence length="542" mass="60807">MFSKLAMTLRSTYAQITLSAIPKSSSRWCFEEFVDRITVAFFLFSFVLCCAQGLIQAFLYGLDSQFASIATDIVRAAEIPAKNITFLEGSSKHYTLNMCDDIPHGQARYPCMVIFRSGVVYPTPEIAQLSLQQSDSVVRDFTNGFGITTYRDSNGVANGVSFRSSSANPVVLSKQCTQTLVYPQQLFQDSVREDLTFIFLQFWLFGVSLFALAKNSVPHLLTALAARAILVTWSTYVAVFRTHNRQAIFQQTLSNPGTPCGVELFPQFFNMRTVYDLADLVLSWSGLLLSCLLSWYLLRLYNAASFKRVGAPSHINRIYKFFMAVQACLQMEVFVLVAATRRVSIFFPRRLLTNIPASHTTVYNALVIASIVLVLPWIALGWYGVRREHKGMMISFLGIAFFFVAGWALMFYSIVYRWSFVQWPYLGCFTVASFILIIASVILGTICWRHFGEGLTEYLNAEAALADSDFAPEIFKNNSDDVEKAAPSDPFYSYDDPAFPLPTFHGPPASPLHSRNASMNNEKPASMRGPPPAYDRASIQPF</sequence>
<keyword evidence="2" id="KW-0472">Membrane</keyword>
<dbReference type="GeneID" id="59348648"/>
<gene>
    <name evidence="3" type="ORF">MIND_00951600</name>
</gene>
<feature type="transmembrane region" description="Helical" evidence="2">
    <location>
        <begin position="195"/>
        <end position="213"/>
    </location>
</feature>
<feature type="transmembrane region" description="Helical" evidence="2">
    <location>
        <begin position="391"/>
        <end position="412"/>
    </location>
</feature>
<dbReference type="PANTHER" id="PTHR34391">
    <property type="entry name" value="UPF0658 GOLGI APPARATUS MEMBRANE PROTEIN C1952.10C-RELATED"/>
    <property type="match status" value="1"/>
</dbReference>
<dbReference type="RefSeq" id="XP_037217544.1">
    <property type="nucleotide sequence ID" value="XM_037366132.1"/>
</dbReference>
<dbReference type="GO" id="GO:0005794">
    <property type="term" value="C:Golgi apparatus"/>
    <property type="evidence" value="ECO:0007669"/>
    <property type="project" value="TreeGrafter"/>
</dbReference>
<evidence type="ECO:0000256" key="1">
    <source>
        <dbReference type="SAM" id="MobiDB-lite"/>
    </source>
</evidence>
<feature type="compositionally biased region" description="Polar residues" evidence="1">
    <location>
        <begin position="513"/>
        <end position="523"/>
    </location>
</feature>
<dbReference type="PANTHER" id="PTHR34391:SF2">
    <property type="entry name" value="TRP C-TERMINAL DOMAIN-CONTAINING PROTEIN"/>
    <property type="match status" value="1"/>
</dbReference>
<feature type="transmembrane region" description="Helical" evidence="2">
    <location>
        <begin position="361"/>
        <end position="385"/>
    </location>
</feature>
<comment type="caution">
    <text evidence="3">The sequence shown here is derived from an EMBL/GenBank/DDBJ whole genome shotgun (WGS) entry which is preliminary data.</text>
</comment>
<feature type="transmembrane region" description="Helical" evidence="2">
    <location>
        <begin position="37"/>
        <end position="60"/>
    </location>
</feature>
<dbReference type="OrthoDB" id="3263941at2759"/>